<keyword evidence="2" id="KW-0175">Coiled coil</keyword>
<accession>A0A2G3ALE8</accession>
<dbReference type="OMA" id="MTEMYLT"/>
<dbReference type="PANTHER" id="PTHR13890:SF26">
    <property type="entry name" value="MAGNESIUM TRANSPORTER MRS2-1"/>
    <property type="match status" value="1"/>
</dbReference>
<evidence type="ECO:0000313" key="3">
    <source>
        <dbReference type="EMBL" id="PHT95028.1"/>
    </source>
</evidence>
<keyword evidence="4" id="KW-1185">Reference proteome</keyword>
<dbReference type="AlphaFoldDB" id="A0A2G3ALE8"/>
<dbReference type="Proteomes" id="UP000222542">
    <property type="component" value="Unassembled WGS sequence"/>
</dbReference>
<dbReference type="Gramene" id="PHT95028">
    <property type="protein sequence ID" value="PHT95028"/>
    <property type="gene ID" value="T459_02910"/>
</dbReference>
<name>A0A2G3ALE8_CAPAN</name>
<feature type="coiled-coil region" evidence="2">
    <location>
        <begin position="48"/>
        <end position="75"/>
    </location>
</feature>
<sequence>MSVLRMAVRSILNYSSLISLVKFAAELDIEAYRLLLTSKISTLNLERVRRLKIRFVALTRRVQKVRDEIEQLMDDDRDMTEMYLTEKKSRMELSCYGDQSLLGYRSTDGILSLSAPVSHVSSPPESRRLEKSLIIAKYRHESMRSSESGTETQSIE</sequence>
<reference evidence="3 4" key="2">
    <citation type="journal article" date="2017" name="Genome Biol.">
        <title>New reference genome sequences of hot pepper reveal the massive evolution of plant disease-resistance genes by retroduplication.</title>
        <authorList>
            <person name="Kim S."/>
            <person name="Park J."/>
            <person name="Yeom S.I."/>
            <person name="Kim Y.M."/>
            <person name="Seo E."/>
            <person name="Kim K.T."/>
            <person name="Kim M.S."/>
            <person name="Lee J.M."/>
            <person name="Cheong K."/>
            <person name="Shin H.S."/>
            <person name="Kim S.B."/>
            <person name="Han K."/>
            <person name="Lee J."/>
            <person name="Park M."/>
            <person name="Lee H.A."/>
            <person name="Lee H.Y."/>
            <person name="Lee Y."/>
            <person name="Oh S."/>
            <person name="Lee J.H."/>
            <person name="Choi E."/>
            <person name="Choi E."/>
            <person name="Lee S.E."/>
            <person name="Jeon J."/>
            <person name="Kim H."/>
            <person name="Choi G."/>
            <person name="Song H."/>
            <person name="Lee J."/>
            <person name="Lee S.C."/>
            <person name="Kwon J.K."/>
            <person name="Lee H.Y."/>
            <person name="Koo N."/>
            <person name="Hong Y."/>
            <person name="Kim R.W."/>
            <person name="Kang W.H."/>
            <person name="Huh J.H."/>
            <person name="Kang B.C."/>
            <person name="Yang T.J."/>
            <person name="Lee Y.H."/>
            <person name="Bennetzen J.L."/>
            <person name="Choi D."/>
        </authorList>
    </citation>
    <scope>NUCLEOTIDE SEQUENCE [LARGE SCALE GENOMIC DNA]</scope>
    <source>
        <strain evidence="4">cv. CM334</strain>
    </source>
</reference>
<dbReference type="Gene3D" id="1.20.58.340">
    <property type="entry name" value="Magnesium transport protein CorA, transmembrane region"/>
    <property type="match status" value="1"/>
</dbReference>
<gene>
    <name evidence="3" type="ORF">T459_02910</name>
</gene>
<dbReference type="EMBL" id="AYRZ02000001">
    <property type="protein sequence ID" value="PHT95028.1"/>
    <property type="molecule type" value="Genomic_DNA"/>
</dbReference>
<proteinExistence type="inferred from homology"/>
<comment type="caution">
    <text evidence="3">The sequence shown here is derived from an EMBL/GenBank/DDBJ whole genome shotgun (WGS) entry which is preliminary data.</text>
</comment>
<dbReference type="GO" id="GO:0015095">
    <property type="term" value="F:magnesium ion transmembrane transporter activity"/>
    <property type="evidence" value="ECO:0007669"/>
    <property type="project" value="UniProtKB-ARBA"/>
</dbReference>
<evidence type="ECO:0000256" key="2">
    <source>
        <dbReference type="SAM" id="Coils"/>
    </source>
</evidence>
<protein>
    <submittedName>
        <fullName evidence="3">Magnesium transporter MRS2-B</fullName>
    </submittedName>
</protein>
<dbReference type="PANTHER" id="PTHR13890">
    <property type="entry name" value="RNA SPLICING PROTEIN MRS2, MITOCHONDRIAL"/>
    <property type="match status" value="1"/>
</dbReference>
<evidence type="ECO:0000256" key="1">
    <source>
        <dbReference type="ARBA" id="ARBA00007535"/>
    </source>
</evidence>
<organism evidence="3 4">
    <name type="scientific">Capsicum annuum</name>
    <name type="common">Capsicum pepper</name>
    <dbReference type="NCBI Taxonomy" id="4072"/>
    <lineage>
        <taxon>Eukaryota</taxon>
        <taxon>Viridiplantae</taxon>
        <taxon>Streptophyta</taxon>
        <taxon>Embryophyta</taxon>
        <taxon>Tracheophyta</taxon>
        <taxon>Spermatophyta</taxon>
        <taxon>Magnoliopsida</taxon>
        <taxon>eudicotyledons</taxon>
        <taxon>Gunneridae</taxon>
        <taxon>Pentapetalae</taxon>
        <taxon>asterids</taxon>
        <taxon>lamiids</taxon>
        <taxon>Solanales</taxon>
        <taxon>Solanaceae</taxon>
        <taxon>Solanoideae</taxon>
        <taxon>Capsiceae</taxon>
        <taxon>Capsicum</taxon>
    </lineage>
</organism>
<dbReference type="InterPro" id="IPR039204">
    <property type="entry name" value="MRS2-like"/>
</dbReference>
<reference evidence="3 4" key="1">
    <citation type="journal article" date="2014" name="Nat. Genet.">
        <title>Genome sequence of the hot pepper provides insights into the evolution of pungency in Capsicum species.</title>
        <authorList>
            <person name="Kim S."/>
            <person name="Park M."/>
            <person name="Yeom S.I."/>
            <person name="Kim Y.M."/>
            <person name="Lee J.M."/>
            <person name="Lee H.A."/>
            <person name="Seo E."/>
            <person name="Choi J."/>
            <person name="Cheong K."/>
            <person name="Kim K.T."/>
            <person name="Jung K."/>
            <person name="Lee G.W."/>
            <person name="Oh S.K."/>
            <person name="Bae C."/>
            <person name="Kim S.B."/>
            <person name="Lee H.Y."/>
            <person name="Kim S.Y."/>
            <person name="Kim M.S."/>
            <person name="Kang B.C."/>
            <person name="Jo Y.D."/>
            <person name="Yang H.B."/>
            <person name="Jeong H.J."/>
            <person name="Kang W.H."/>
            <person name="Kwon J.K."/>
            <person name="Shin C."/>
            <person name="Lim J.Y."/>
            <person name="Park J.H."/>
            <person name="Huh J.H."/>
            <person name="Kim J.S."/>
            <person name="Kim B.D."/>
            <person name="Cohen O."/>
            <person name="Paran I."/>
            <person name="Suh M.C."/>
            <person name="Lee S.B."/>
            <person name="Kim Y.K."/>
            <person name="Shin Y."/>
            <person name="Noh S.J."/>
            <person name="Park J."/>
            <person name="Seo Y.S."/>
            <person name="Kwon S.Y."/>
            <person name="Kim H.A."/>
            <person name="Park J.M."/>
            <person name="Kim H.J."/>
            <person name="Choi S.B."/>
            <person name="Bosland P.W."/>
            <person name="Reeves G."/>
            <person name="Jo S.H."/>
            <person name="Lee B.W."/>
            <person name="Cho H.T."/>
            <person name="Choi H.S."/>
            <person name="Lee M.S."/>
            <person name="Yu Y."/>
            <person name="Do Choi Y."/>
            <person name="Park B.S."/>
            <person name="van Deynze A."/>
            <person name="Ashrafi H."/>
            <person name="Hill T."/>
            <person name="Kim W.T."/>
            <person name="Pai H.S."/>
            <person name="Ahn H.K."/>
            <person name="Yeam I."/>
            <person name="Giovannoni J.J."/>
            <person name="Rose J.K."/>
            <person name="Sorensen I."/>
            <person name="Lee S.J."/>
            <person name="Kim R.W."/>
            <person name="Choi I.Y."/>
            <person name="Choi B.S."/>
            <person name="Lim J.S."/>
            <person name="Lee Y.H."/>
            <person name="Choi D."/>
        </authorList>
    </citation>
    <scope>NUCLEOTIDE SEQUENCE [LARGE SCALE GENOMIC DNA]</scope>
    <source>
        <strain evidence="4">cv. CM334</strain>
    </source>
</reference>
<evidence type="ECO:0000313" key="4">
    <source>
        <dbReference type="Proteomes" id="UP000222542"/>
    </source>
</evidence>
<dbReference type="STRING" id="4072.A0A2G3ALE8"/>
<comment type="similarity">
    <text evidence="1">Belongs to the CorA metal ion transporter (MIT) (TC 1.A.35.5) family.</text>
</comment>